<dbReference type="Proteomes" id="UP001066276">
    <property type="component" value="Chromosome 9"/>
</dbReference>
<keyword evidence="3" id="KW-1185">Reference proteome</keyword>
<protein>
    <submittedName>
        <fullName evidence="2">Uncharacterized protein</fullName>
    </submittedName>
</protein>
<dbReference type="EMBL" id="JANPWB010000013">
    <property type="protein sequence ID" value="KAJ1104694.1"/>
    <property type="molecule type" value="Genomic_DNA"/>
</dbReference>
<evidence type="ECO:0000313" key="3">
    <source>
        <dbReference type="Proteomes" id="UP001066276"/>
    </source>
</evidence>
<name>A0AAV7MNM6_PLEWA</name>
<gene>
    <name evidence="2" type="ORF">NDU88_002103</name>
</gene>
<feature type="region of interest" description="Disordered" evidence="1">
    <location>
        <begin position="24"/>
        <end position="51"/>
    </location>
</feature>
<dbReference type="AlphaFoldDB" id="A0AAV7MNM6"/>
<accession>A0AAV7MNM6</accession>
<evidence type="ECO:0000313" key="2">
    <source>
        <dbReference type="EMBL" id="KAJ1104694.1"/>
    </source>
</evidence>
<feature type="compositionally biased region" description="Basic and acidic residues" evidence="1">
    <location>
        <begin position="27"/>
        <end position="38"/>
    </location>
</feature>
<evidence type="ECO:0000256" key="1">
    <source>
        <dbReference type="SAM" id="MobiDB-lite"/>
    </source>
</evidence>
<comment type="caution">
    <text evidence="2">The sequence shown here is derived from an EMBL/GenBank/DDBJ whole genome shotgun (WGS) entry which is preliminary data.</text>
</comment>
<organism evidence="2 3">
    <name type="scientific">Pleurodeles waltl</name>
    <name type="common">Iberian ribbed newt</name>
    <dbReference type="NCBI Taxonomy" id="8319"/>
    <lineage>
        <taxon>Eukaryota</taxon>
        <taxon>Metazoa</taxon>
        <taxon>Chordata</taxon>
        <taxon>Craniata</taxon>
        <taxon>Vertebrata</taxon>
        <taxon>Euteleostomi</taxon>
        <taxon>Amphibia</taxon>
        <taxon>Batrachia</taxon>
        <taxon>Caudata</taxon>
        <taxon>Salamandroidea</taxon>
        <taxon>Salamandridae</taxon>
        <taxon>Pleurodelinae</taxon>
        <taxon>Pleurodeles</taxon>
    </lineage>
</organism>
<reference evidence="2" key="1">
    <citation type="journal article" date="2022" name="bioRxiv">
        <title>Sequencing and chromosome-scale assembly of the giantPleurodeles waltlgenome.</title>
        <authorList>
            <person name="Brown T."/>
            <person name="Elewa A."/>
            <person name="Iarovenko S."/>
            <person name="Subramanian E."/>
            <person name="Araus A.J."/>
            <person name="Petzold A."/>
            <person name="Susuki M."/>
            <person name="Suzuki K.-i.T."/>
            <person name="Hayashi T."/>
            <person name="Toyoda A."/>
            <person name="Oliveira C."/>
            <person name="Osipova E."/>
            <person name="Leigh N.D."/>
            <person name="Simon A."/>
            <person name="Yun M.H."/>
        </authorList>
    </citation>
    <scope>NUCLEOTIDE SEQUENCE</scope>
    <source>
        <strain evidence="2">20211129_DDA</strain>
        <tissue evidence="2">Liver</tissue>
    </source>
</reference>
<sequence>MTSTSRCLLEGVHTSEKTEMLCQVTEESGREDAGKSPADEADGFAENRGTVDVPESWPEVWWTWPDVPSGELWLTWVESRDRGGWKGGEDHKPGEQVTQLKGLRTVILLEL</sequence>
<proteinExistence type="predicted"/>